<proteinExistence type="predicted"/>
<evidence type="ECO:0000256" key="1">
    <source>
        <dbReference type="SAM" id="MobiDB-lite"/>
    </source>
</evidence>
<dbReference type="PANTHER" id="PTHR44757:SF2">
    <property type="entry name" value="BIOFILM ARCHITECTURE MAINTENANCE PROTEIN MBAA"/>
    <property type="match status" value="1"/>
</dbReference>
<gene>
    <name evidence="3" type="ORF">Vau01_118880</name>
</gene>
<reference evidence="3" key="1">
    <citation type="submission" date="2021-01" db="EMBL/GenBank/DDBJ databases">
        <title>Whole genome shotgun sequence of Virgisporangium aurantiacum NBRC 16421.</title>
        <authorList>
            <person name="Komaki H."/>
            <person name="Tamura T."/>
        </authorList>
    </citation>
    <scope>NUCLEOTIDE SEQUENCE</scope>
    <source>
        <strain evidence="3">NBRC 16421</strain>
    </source>
</reference>
<dbReference type="PROSITE" id="PS50887">
    <property type="entry name" value="GGDEF"/>
    <property type="match status" value="1"/>
</dbReference>
<accession>A0A8J3ZK13</accession>
<dbReference type="InterPro" id="IPR000160">
    <property type="entry name" value="GGDEF_dom"/>
</dbReference>
<dbReference type="RefSeq" id="WP_204012798.1">
    <property type="nucleotide sequence ID" value="NZ_BOPG01000115.1"/>
</dbReference>
<evidence type="ECO:0000259" key="2">
    <source>
        <dbReference type="PROSITE" id="PS50887"/>
    </source>
</evidence>
<comment type="caution">
    <text evidence="3">The sequence shown here is derived from an EMBL/GenBank/DDBJ whole genome shotgun (WGS) entry which is preliminary data.</text>
</comment>
<name>A0A8J3ZK13_9ACTN</name>
<dbReference type="Pfam" id="PF00990">
    <property type="entry name" value="GGDEF"/>
    <property type="match status" value="1"/>
</dbReference>
<dbReference type="PANTHER" id="PTHR44757">
    <property type="entry name" value="DIGUANYLATE CYCLASE DGCP"/>
    <property type="match status" value="1"/>
</dbReference>
<feature type="domain" description="GGDEF" evidence="2">
    <location>
        <begin position="86"/>
        <end position="217"/>
    </location>
</feature>
<dbReference type="InterPro" id="IPR052155">
    <property type="entry name" value="Biofilm_reg_signaling"/>
</dbReference>
<dbReference type="SMART" id="SM00267">
    <property type="entry name" value="GGDEF"/>
    <property type="match status" value="1"/>
</dbReference>
<keyword evidence="4" id="KW-1185">Reference proteome</keyword>
<evidence type="ECO:0000313" key="4">
    <source>
        <dbReference type="Proteomes" id="UP000612585"/>
    </source>
</evidence>
<dbReference type="InterPro" id="IPR043128">
    <property type="entry name" value="Rev_trsase/Diguanyl_cyclase"/>
</dbReference>
<dbReference type="AlphaFoldDB" id="A0A8J3ZK13"/>
<protein>
    <recommendedName>
        <fullName evidence="2">GGDEF domain-containing protein</fullName>
    </recommendedName>
</protein>
<dbReference type="Proteomes" id="UP000612585">
    <property type="component" value="Unassembled WGS sequence"/>
</dbReference>
<dbReference type="SUPFAM" id="SSF55073">
    <property type="entry name" value="Nucleotide cyclase"/>
    <property type="match status" value="1"/>
</dbReference>
<dbReference type="InterPro" id="IPR029787">
    <property type="entry name" value="Nucleotide_cyclase"/>
</dbReference>
<sequence>MFRHIGRARTTLASAMFGYRTRTVIAAIAAATVGAIAARRWRRRELDAARSAVAAWRSDALHDPLTHLPNRRAALIEVNARLYTGERFLFVLVDLDDFKAVNDTYGHPTGDDLLTVVAARLRAAVPSDGLVARLGGDEFLVLLTDDGGDPSAAISPVLSLLTEPVQIEAVALQPRASAGVAQPPAGAPANWRYLIVRADRALYRAKATTDGVAVYDSSLDTVDASDTARPHHRRRDRQRGPTGSDAIGPDTD</sequence>
<organism evidence="3 4">
    <name type="scientific">Virgisporangium aurantiacum</name>
    <dbReference type="NCBI Taxonomy" id="175570"/>
    <lineage>
        <taxon>Bacteria</taxon>
        <taxon>Bacillati</taxon>
        <taxon>Actinomycetota</taxon>
        <taxon>Actinomycetes</taxon>
        <taxon>Micromonosporales</taxon>
        <taxon>Micromonosporaceae</taxon>
        <taxon>Virgisporangium</taxon>
    </lineage>
</organism>
<dbReference type="Gene3D" id="3.30.70.270">
    <property type="match status" value="1"/>
</dbReference>
<evidence type="ECO:0000313" key="3">
    <source>
        <dbReference type="EMBL" id="GIJ64372.1"/>
    </source>
</evidence>
<dbReference type="NCBIfam" id="TIGR00254">
    <property type="entry name" value="GGDEF"/>
    <property type="match status" value="1"/>
</dbReference>
<dbReference type="CDD" id="cd01949">
    <property type="entry name" value="GGDEF"/>
    <property type="match status" value="1"/>
</dbReference>
<dbReference type="EMBL" id="BOPG01000115">
    <property type="protein sequence ID" value="GIJ64372.1"/>
    <property type="molecule type" value="Genomic_DNA"/>
</dbReference>
<feature type="region of interest" description="Disordered" evidence="1">
    <location>
        <begin position="223"/>
        <end position="252"/>
    </location>
</feature>